<dbReference type="SUPFAM" id="SSF58014">
    <property type="entry name" value="Coiled-coil domain of nucleotide exchange factor GrpE"/>
    <property type="match status" value="1"/>
</dbReference>
<dbReference type="InterPro" id="IPR000740">
    <property type="entry name" value="GrpE"/>
</dbReference>
<feature type="compositionally biased region" description="Low complexity" evidence="5">
    <location>
        <begin position="209"/>
        <end position="219"/>
    </location>
</feature>
<evidence type="ECO:0000256" key="3">
    <source>
        <dbReference type="HAMAP-Rule" id="MF_01151"/>
    </source>
</evidence>
<evidence type="ECO:0000256" key="4">
    <source>
        <dbReference type="RuleBase" id="RU004478"/>
    </source>
</evidence>
<dbReference type="CDD" id="cd00446">
    <property type="entry name" value="GrpE"/>
    <property type="match status" value="1"/>
</dbReference>
<protein>
    <recommendedName>
        <fullName evidence="3">Protein GrpE</fullName>
    </recommendedName>
    <alternativeName>
        <fullName evidence="3">HSP-70 cofactor</fullName>
    </alternativeName>
</protein>
<comment type="caution">
    <text evidence="6">The sequence shown here is derived from an EMBL/GenBank/DDBJ whole genome shotgun (WGS) entry which is preliminary data.</text>
</comment>
<evidence type="ECO:0000256" key="2">
    <source>
        <dbReference type="ARBA" id="ARBA00023186"/>
    </source>
</evidence>
<dbReference type="InterPro" id="IPR013805">
    <property type="entry name" value="GrpE_CC"/>
</dbReference>
<sequence length="219" mass="23469">MDKGHLRSDDPARLRRLLQERTDDLQRVKAEYDNYRKRVRRDRMAVREIAVANVLRTLLPALDAVDLACAHEPMTPGLQHIADTLRTQLGSLGLEAFGQEGDSFDPACHEAAAHHIAPDSDRLICTKILRPGYRLGDQLLRPAHVEVTGPPPPVRNASADGPREAAGDTGEAAGSTGENGDGTEEGGNRPRNRLHLVDGPAGTKDGEPEALGGPAAPPA</sequence>
<keyword evidence="3" id="KW-0346">Stress response</keyword>
<gene>
    <name evidence="6" type="primary">grpE_2</name>
    <name evidence="3" type="synonym">grpE</name>
    <name evidence="6" type="ORF">GCM10009564_49340</name>
</gene>
<dbReference type="SUPFAM" id="SSF51064">
    <property type="entry name" value="Head domain of nucleotide exchange factor GrpE"/>
    <property type="match status" value="1"/>
</dbReference>
<dbReference type="EMBL" id="BAAAHU010000069">
    <property type="protein sequence ID" value="GAA1015802.1"/>
    <property type="molecule type" value="Genomic_DNA"/>
</dbReference>
<dbReference type="RefSeq" id="WP_079130025.1">
    <property type="nucleotide sequence ID" value="NZ_BAAAHU010000069.1"/>
</dbReference>
<evidence type="ECO:0000256" key="1">
    <source>
        <dbReference type="ARBA" id="ARBA00009054"/>
    </source>
</evidence>
<organism evidence="6 7">
    <name type="scientific">Streptomyces thermogriseus</name>
    <dbReference type="NCBI Taxonomy" id="75292"/>
    <lineage>
        <taxon>Bacteria</taxon>
        <taxon>Bacillati</taxon>
        <taxon>Actinomycetota</taxon>
        <taxon>Actinomycetes</taxon>
        <taxon>Kitasatosporales</taxon>
        <taxon>Streptomycetaceae</taxon>
        <taxon>Streptomyces</taxon>
    </lineage>
</organism>
<comment type="subcellular location">
    <subcellularLocation>
        <location evidence="3">Cytoplasm</location>
    </subcellularLocation>
</comment>
<keyword evidence="2 3" id="KW-0143">Chaperone</keyword>
<comment type="function">
    <text evidence="3">Participates actively in the response to hyperosmotic and heat shock by preventing the aggregation of stress-denatured proteins, in association with DnaK and GrpE. It is the nucleotide exchange factor for DnaK and may function as a thermosensor. Unfolded proteins bind initially to DnaJ; upon interaction with the DnaJ-bound protein, DnaK hydrolyzes its bound ATP, resulting in the formation of a stable complex. GrpE releases ADP from DnaK; ATP binding to DnaK triggers the release of the substrate protein, thus completing the reaction cycle. Several rounds of ATP-dependent interactions between DnaJ, DnaK and GrpE are required for fully efficient folding.</text>
</comment>
<comment type="subunit">
    <text evidence="3">Homodimer.</text>
</comment>
<keyword evidence="7" id="KW-1185">Reference proteome</keyword>
<reference evidence="6 7" key="1">
    <citation type="journal article" date="2019" name="Int. J. Syst. Evol. Microbiol.">
        <title>The Global Catalogue of Microorganisms (GCM) 10K type strain sequencing project: providing services to taxonomists for standard genome sequencing and annotation.</title>
        <authorList>
            <consortium name="The Broad Institute Genomics Platform"/>
            <consortium name="The Broad Institute Genome Sequencing Center for Infectious Disease"/>
            <person name="Wu L."/>
            <person name="Ma J."/>
        </authorList>
    </citation>
    <scope>NUCLEOTIDE SEQUENCE [LARGE SCALE GENOMIC DNA]</scope>
    <source>
        <strain evidence="6 7">JCM 11269</strain>
    </source>
</reference>
<dbReference type="Pfam" id="PF01025">
    <property type="entry name" value="GrpE"/>
    <property type="match status" value="1"/>
</dbReference>
<dbReference type="PANTHER" id="PTHR21237:SF23">
    <property type="entry name" value="GRPE PROTEIN HOMOLOG, MITOCHONDRIAL"/>
    <property type="match status" value="1"/>
</dbReference>
<name>A0ABN1T5R8_9ACTN</name>
<feature type="region of interest" description="Disordered" evidence="5">
    <location>
        <begin position="144"/>
        <end position="219"/>
    </location>
</feature>
<keyword evidence="3" id="KW-0963">Cytoplasm</keyword>
<dbReference type="Gene3D" id="2.30.22.10">
    <property type="entry name" value="Head domain of nucleotide exchange factor GrpE"/>
    <property type="match status" value="1"/>
</dbReference>
<dbReference type="InterPro" id="IPR009012">
    <property type="entry name" value="GrpE_head"/>
</dbReference>
<accession>A0ABN1T5R8</accession>
<evidence type="ECO:0000313" key="7">
    <source>
        <dbReference type="Proteomes" id="UP001501072"/>
    </source>
</evidence>
<comment type="similarity">
    <text evidence="1 3 4">Belongs to the GrpE family.</text>
</comment>
<dbReference type="PANTHER" id="PTHR21237">
    <property type="entry name" value="GRPE PROTEIN"/>
    <property type="match status" value="1"/>
</dbReference>
<dbReference type="Gene3D" id="3.90.20.20">
    <property type="match status" value="1"/>
</dbReference>
<evidence type="ECO:0000313" key="6">
    <source>
        <dbReference type="EMBL" id="GAA1015802.1"/>
    </source>
</evidence>
<dbReference type="PRINTS" id="PR00773">
    <property type="entry name" value="GRPEPROTEIN"/>
</dbReference>
<proteinExistence type="inferred from homology"/>
<dbReference type="HAMAP" id="MF_01151">
    <property type="entry name" value="GrpE"/>
    <property type="match status" value="1"/>
</dbReference>
<evidence type="ECO:0000256" key="5">
    <source>
        <dbReference type="SAM" id="MobiDB-lite"/>
    </source>
</evidence>
<dbReference type="Proteomes" id="UP001501072">
    <property type="component" value="Unassembled WGS sequence"/>
</dbReference>